<feature type="non-terminal residue" evidence="2">
    <location>
        <position position="1"/>
    </location>
</feature>
<name>A0A7J8NJ99_9ROSI</name>
<dbReference type="SUPFAM" id="SSF52058">
    <property type="entry name" value="L domain-like"/>
    <property type="match status" value="1"/>
</dbReference>
<reference evidence="2 3" key="1">
    <citation type="journal article" date="2019" name="Genome Biol. Evol.">
        <title>Insights into the evolution of the New World diploid cottons (Gossypium, subgenus Houzingenia) based on genome sequencing.</title>
        <authorList>
            <person name="Grover C.E."/>
            <person name="Arick M.A. 2nd"/>
            <person name="Thrash A."/>
            <person name="Conover J.L."/>
            <person name="Sanders W.S."/>
            <person name="Peterson D.G."/>
            <person name="Frelichowski J.E."/>
            <person name="Scheffler J.A."/>
            <person name="Scheffler B.E."/>
            <person name="Wendel J.F."/>
        </authorList>
    </citation>
    <scope>NUCLEOTIDE SEQUENCE [LARGE SCALE GENOMIC DNA]</scope>
    <source>
        <strain evidence="2">157</strain>
        <tissue evidence="2">Leaf</tissue>
    </source>
</reference>
<dbReference type="InterPro" id="IPR032675">
    <property type="entry name" value="LRR_dom_sf"/>
</dbReference>
<gene>
    <name evidence="2" type="ORF">Golob_028014</name>
</gene>
<proteinExistence type="predicted"/>
<accession>A0A7J8NJ99</accession>
<organism evidence="2 3">
    <name type="scientific">Gossypium lobatum</name>
    <dbReference type="NCBI Taxonomy" id="34289"/>
    <lineage>
        <taxon>Eukaryota</taxon>
        <taxon>Viridiplantae</taxon>
        <taxon>Streptophyta</taxon>
        <taxon>Embryophyta</taxon>
        <taxon>Tracheophyta</taxon>
        <taxon>Spermatophyta</taxon>
        <taxon>Magnoliopsida</taxon>
        <taxon>eudicotyledons</taxon>
        <taxon>Gunneridae</taxon>
        <taxon>Pentapetalae</taxon>
        <taxon>rosids</taxon>
        <taxon>malvids</taxon>
        <taxon>Malvales</taxon>
        <taxon>Malvaceae</taxon>
        <taxon>Malvoideae</taxon>
        <taxon>Gossypium</taxon>
    </lineage>
</organism>
<dbReference type="Gene3D" id="3.80.10.10">
    <property type="entry name" value="Ribonuclease Inhibitor"/>
    <property type="match status" value="1"/>
</dbReference>
<comment type="caution">
    <text evidence="2">The sequence shown here is derived from an EMBL/GenBank/DDBJ whole genome shotgun (WGS) entry which is preliminary data.</text>
</comment>
<dbReference type="Proteomes" id="UP000593572">
    <property type="component" value="Unassembled WGS sequence"/>
</dbReference>
<evidence type="ECO:0000256" key="1">
    <source>
        <dbReference type="SAM" id="SignalP"/>
    </source>
</evidence>
<keyword evidence="1" id="KW-0732">Signal</keyword>
<sequence length="70" mass="8001">YLLRNQLSGSIPLSLFTLSTLQTLCLGYNSFSDHQVELEMFFQLMNLRVLHLSNMGLLIGSHNKSRTFPN</sequence>
<evidence type="ECO:0000313" key="2">
    <source>
        <dbReference type="EMBL" id="MBA0577071.1"/>
    </source>
</evidence>
<dbReference type="EMBL" id="JABEZX010353183">
    <property type="protein sequence ID" value="MBA0577071.1"/>
    <property type="molecule type" value="Genomic_DNA"/>
</dbReference>
<feature type="signal peptide" evidence="1">
    <location>
        <begin position="1"/>
        <end position="27"/>
    </location>
</feature>
<keyword evidence="3" id="KW-1185">Reference proteome</keyword>
<feature type="chain" id="PRO_5029811200" evidence="1">
    <location>
        <begin position="28"/>
        <end position="70"/>
    </location>
</feature>
<protein>
    <submittedName>
        <fullName evidence="2">Uncharacterized protein</fullName>
    </submittedName>
</protein>
<evidence type="ECO:0000313" key="3">
    <source>
        <dbReference type="Proteomes" id="UP000593572"/>
    </source>
</evidence>
<dbReference type="AlphaFoldDB" id="A0A7J8NJ99"/>